<feature type="region of interest" description="Disordered" evidence="1">
    <location>
        <begin position="1"/>
        <end position="196"/>
    </location>
</feature>
<evidence type="ECO:0000313" key="2">
    <source>
        <dbReference type="Proteomes" id="UP000189705"/>
    </source>
</evidence>
<organism evidence="2 3">
    <name type="scientific">Alligator sinensis</name>
    <name type="common">Chinese alligator</name>
    <dbReference type="NCBI Taxonomy" id="38654"/>
    <lineage>
        <taxon>Eukaryota</taxon>
        <taxon>Metazoa</taxon>
        <taxon>Chordata</taxon>
        <taxon>Craniata</taxon>
        <taxon>Vertebrata</taxon>
        <taxon>Euteleostomi</taxon>
        <taxon>Archelosauria</taxon>
        <taxon>Archosauria</taxon>
        <taxon>Crocodylia</taxon>
        <taxon>Alligatoridae</taxon>
        <taxon>Alligatorinae</taxon>
        <taxon>Alligator</taxon>
    </lineage>
</organism>
<dbReference type="RefSeq" id="XP_025068609.1">
    <property type="nucleotide sequence ID" value="XM_025212824.1"/>
</dbReference>
<feature type="compositionally biased region" description="Basic and acidic residues" evidence="1">
    <location>
        <begin position="69"/>
        <end position="86"/>
    </location>
</feature>
<feature type="compositionally biased region" description="Basic residues" evidence="1">
    <location>
        <begin position="87"/>
        <end position="110"/>
    </location>
</feature>
<name>A0A3Q0H969_ALLSI</name>
<dbReference type="InParanoid" id="A0A3Q0H969"/>
<dbReference type="Proteomes" id="UP000189705">
    <property type="component" value="Unplaced"/>
</dbReference>
<dbReference type="AlphaFoldDB" id="A0A3Q0H969"/>
<dbReference type="GeneID" id="112551508"/>
<evidence type="ECO:0000313" key="3">
    <source>
        <dbReference type="RefSeq" id="XP_025068609.1"/>
    </source>
</evidence>
<feature type="compositionally biased region" description="Pro residues" evidence="1">
    <location>
        <begin position="114"/>
        <end position="126"/>
    </location>
</feature>
<sequence>MAAKKPDRKFFLGPGQGRSPEGPGAWSRLQGTGRGSGCLRHPRRGPGPGVPHGASRCCRAARGGAKSRGVLERTSRALRRDPWEDKRKRRRPNPPRSPRRNYLRAPRSPKRTLPSPPKNPRSLPKPPRSHRGKKKPEATPPVQPEKEEKDRYYQPEDPLFPPPAREEDDYGVAEPSRLPSPYDEEERSQVYGERDRGKPHWLTSWITYHCIHIACTHPILTHSLPPPRHPRGARDSGCAGQSCPEKVQSAAISLMALKHRVRRGALLRLPWA</sequence>
<feature type="compositionally biased region" description="Basic and acidic residues" evidence="1">
    <location>
        <begin position="1"/>
        <end position="10"/>
    </location>
</feature>
<proteinExistence type="predicted"/>
<feature type="compositionally biased region" description="Basic and acidic residues" evidence="1">
    <location>
        <begin position="144"/>
        <end position="154"/>
    </location>
</feature>
<gene>
    <name evidence="3" type="primary">LOC112551508</name>
</gene>
<dbReference type="KEGG" id="asn:112551508"/>
<accession>A0A3Q0H969</accession>
<reference evidence="3" key="1">
    <citation type="submission" date="2025-08" db="UniProtKB">
        <authorList>
            <consortium name="RefSeq"/>
        </authorList>
    </citation>
    <scope>IDENTIFICATION</scope>
</reference>
<keyword evidence="2" id="KW-1185">Reference proteome</keyword>
<evidence type="ECO:0000256" key="1">
    <source>
        <dbReference type="SAM" id="MobiDB-lite"/>
    </source>
</evidence>
<protein>
    <submittedName>
        <fullName evidence="3">Serine/arginine-rich splicing factor 11-like</fullName>
    </submittedName>
</protein>
<feature type="compositionally biased region" description="Low complexity" evidence="1">
    <location>
        <begin position="51"/>
        <end position="68"/>
    </location>
</feature>